<evidence type="ECO:0000256" key="1">
    <source>
        <dbReference type="ARBA" id="ARBA00004651"/>
    </source>
</evidence>
<dbReference type="CDD" id="cd18585">
    <property type="entry name" value="ABC_6TM_CydC"/>
    <property type="match status" value="1"/>
</dbReference>
<dbReference type="SUPFAM" id="SSF52540">
    <property type="entry name" value="P-loop containing nucleoside triphosphate hydrolases"/>
    <property type="match status" value="1"/>
</dbReference>
<dbReference type="InterPro" id="IPR011527">
    <property type="entry name" value="ABC1_TM_dom"/>
</dbReference>
<keyword evidence="4" id="KW-0067">ATP-binding</keyword>
<dbReference type="NCBIfam" id="TIGR02868">
    <property type="entry name" value="CydC"/>
    <property type="match status" value="1"/>
</dbReference>
<organism evidence="10 11">
    <name type="scientific">Ectobacillus antri</name>
    <dbReference type="NCBI Taxonomy" id="2486280"/>
    <lineage>
        <taxon>Bacteria</taxon>
        <taxon>Bacillati</taxon>
        <taxon>Bacillota</taxon>
        <taxon>Bacilli</taxon>
        <taxon>Bacillales</taxon>
        <taxon>Bacillaceae</taxon>
        <taxon>Ectobacillus</taxon>
    </lineage>
</organism>
<protein>
    <submittedName>
        <fullName evidence="10">Thiol reductant ABC exporter subunit CydC</fullName>
    </submittedName>
</protein>
<dbReference type="Pfam" id="PF00005">
    <property type="entry name" value="ABC_tran"/>
    <property type="match status" value="1"/>
</dbReference>
<reference evidence="10 11" key="1">
    <citation type="submission" date="2023-04" db="EMBL/GenBank/DDBJ databases">
        <title>Ectobacillus antri isolated from activated sludge.</title>
        <authorList>
            <person name="Yan P."/>
            <person name="Liu X."/>
        </authorList>
    </citation>
    <scope>NUCLEOTIDE SEQUENCE [LARGE SCALE GENOMIC DNA]</scope>
    <source>
        <strain evidence="10 11">C18H</strain>
    </source>
</reference>
<dbReference type="SUPFAM" id="SSF90123">
    <property type="entry name" value="ABC transporter transmembrane region"/>
    <property type="match status" value="1"/>
</dbReference>
<dbReference type="InterPro" id="IPR027417">
    <property type="entry name" value="P-loop_NTPase"/>
</dbReference>
<evidence type="ECO:0000256" key="4">
    <source>
        <dbReference type="ARBA" id="ARBA00022840"/>
    </source>
</evidence>
<dbReference type="Gene3D" id="1.20.1560.10">
    <property type="entry name" value="ABC transporter type 1, transmembrane domain"/>
    <property type="match status" value="1"/>
</dbReference>
<dbReference type="PANTHER" id="PTHR24221">
    <property type="entry name" value="ATP-BINDING CASSETTE SUB-FAMILY B"/>
    <property type="match status" value="1"/>
</dbReference>
<keyword evidence="6 7" id="KW-0472">Membrane</keyword>
<dbReference type="SMART" id="SM00382">
    <property type="entry name" value="AAA"/>
    <property type="match status" value="1"/>
</dbReference>
<comment type="subcellular location">
    <subcellularLocation>
        <location evidence="1">Cell membrane</location>
        <topology evidence="1">Multi-pass membrane protein</topology>
    </subcellularLocation>
</comment>
<dbReference type="Gene3D" id="3.40.50.300">
    <property type="entry name" value="P-loop containing nucleotide triphosphate hydrolases"/>
    <property type="match status" value="1"/>
</dbReference>
<keyword evidence="3" id="KW-0547">Nucleotide-binding</keyword>
<feature type="transmembrane region" description="Helical" evidence="7">
    <location>
        <begin position="50"/>
        <end position="71"/>
    </location>
</feature>
<dbReference type="PROSITE" id="PS50893">
    <property type="entry name" value="ABC_TRANSPORTER_2"/>
    <property type="match status" value="1"/>
</dbReference>
<evidence type="ECO:0000259" key="8">
    <source>
        <dbReference type="PROSITE" id="PS50893"/>
    </source>
</evidence>
<name>A0ABT6H7W4_9BACI</name>
<evidence type="ECO:0000313" key="10">
    <source>
        <dbReference type="EMBL" id="MDG5754760.1"/>
    </source>
</evidence>
<feature type="transmembrane region" description="Helical" evidence="7">
    <location>
        <begin position="159"/>
        <end position="179"/>
    </location>
</feature>
<proteinExistence type="predicted"/>
<sequence length="564" mass="61632">MNELLQIVRMMLREKRDSILSIVFGYIAGVVAVGLFAANGYLIAQAALTPPLYVLIGMVVVVKLGSILRAASRYGERYFSHRATFTMLGELRVHFFETLSAMMPSSLQRYRSGDLLSRIVGDVESMQNVFLRVVYPPLVMVTVFLSTIVFVSFYSLAVVVLLTIGLIGTGLIVPAWFAYRRRGQSGNIRETRAALATETTEWLQGFRELKIHGQLGDKKAQLLAASNTYITEQANAEQETIKAHAVNTVMSSLIVWAVLAVSGFLVAGGELDGLFLAMLVMISLTVFDHAAPMAALPLYYEESEQAAKRLKAVTEEAKRTLQNTLPGGNITFSDVSYTFPGDFRPALRDVSFCVPAGSKTAIVGASGSGKSTIAKLLLKLAEPDSGSIVIGETPLANVTSEAVWARAKVVLQENHFFAGTIEENLLCDNPENVRSLLEAVGLPHFAPSSAVQEKGSNLSGGEKQRLAMARAICKSGDLWILDEPTSSLDDMTEQRIYDLLTQHAKTDTVLLISHRLEGLQHMDQIIVMDEGRIVESGTFAELMNKQGVFYELKQIESNMIGAKP</sequence>
<keyword evidence="11" id="KW-1185">Reference proteome</keyword>
<dbReference type="RefSeq" id="WP_124565283.1">
    <property type="nucleotide sequence ID" value="NZ_JARRRY010000012.1"/>
</dbReference>
<comment type="caution">
    <text evidence="10">The sequence shown here is derived from an EMBL/GenBank/DDBJ whole genome shotgun (WGS) entry which is preliminary data.</text>
</comment>
<dbReference type="EMBL" id="JARULN010000012">
    <property type="protein sequence ID" value="MDG5754760.1"/>
    <property type="molecule type" value="Genomic_DNA"/>
</dbReference>
<dbReference type="InterPro" id="IPR003439">
    <property type="entry name" value="ABC_transporter-like_ATP-bd"/>
</dbReference>
<dbReference type="InterPro" id="IPR036640">
    <property type="entry name" value="ABC1_TM_sf"/>
</dbReference>
<dbReference type="InterPro" id="IPR017871">
    <property type="entry name" value="ABC_transporter-like_CS"/>
</dbReference>
<evidence type="ECO:0000259" key="9">
    <source>
        <dbReference type="PROSITE" id="PS50929"/>
    </source>
</evidence>
<dbReference type="Pfam" id="PF00664">
    <property type="entry name" value="ABC_membrane"/>
    <property type="match status" value="1"/>
</dbReference>
<feature type="domain" description="ABC transmembrane type-1" evidence="9">
    <location>
        <begin position="19"/>
        <end position="288"/>
    </location>
</feature>
<dbReference type="PANTHER" id="PTHR24221:SF654">
    <property type="entry name" value="ATP-BINDING CASSETTE SUB-FAMILY B MEMBER 6"/>
    <property type="match status" value="1"/>
</dbReference>
<evidence type="ECO:0000256" key="7">
    <source>
        <dbReference type="SAM" id="Phobius"/>
    </source>
</evidence>
<dbReference type="CDD" id="cd03228">
    <property type="entry name" value="ABCC_MRP_Like"/>
    <property type="match status" value="1"/>
</dbReference>
<dbReference type="InterPro" id="IPR014223">
    <property type="entry name" value="ABC_CydC/D"/>
</dbReference>
<accession>A0ABT6H7W4</accession>
<feature type="transmembrane region" description="Helical" evidence="7">
    <location>
        <begin position="249"/>
        <end position="268"/>
    </location>
</feature>
<evidence type="ECO:0000256" key="2">
    <source>
        <dbReference type="ARBA" id="ARBA00022692"/>
    </source>
</evidence>
<evidence type="ECO:0000256" key="3">
    <source>
        <dbReference type="ARBA" id="ARBA00022741"/>
    </source>
</evidence>
<evidence type="ECO:0000256" key="6">
    <source>
        <dbReference type="ARBA" id="ARBA00023136"/>
    </source>
</evidence>
<feature type="transmembrane region" description="Helical" evidence="7">
    <location>
        <begin position="20"/>
        <end position="44"/>
    </location>
</feature>
<dbReference type="PROSITE" id="PS00211">
    <property type="entry name" value="ABC_TRANSPORTER_1"/>
    <property type="match status" value="1"/>
</dbReference>
<dbReference type="InterPro" id="IPR003593">
    <property type="entry name" value="AAA+_ATPase"/>
</dbReference>
<dbReference type="Proteomes" id="UP001218246">
    <property type="component" value="Unassembled WGS sequence"/>
</dbReference>
<dbReference type="InterPro" id="IPR039421">
    <property type="entry name" value="Type_1_exporter"/>
</dbReference>
<keyword evidence="2 7" id="KW-0812">Transmembrane</keyword>
<keyword evidence="5 7" id="KW-1133">Transmembrane helix</keyword>
<feature type="domain" description="ABC transporter" evidence="8">
    <location>
        <begin position="330"/>
        <end position="555"/>
    </location>
</feature>
<evidence type="ECO:0000313" key="11">
    <source>
        <dbReference type="Proteomes" id="UP001218246"/>
    </source>
</evidence>
<dbReference type="PROSITE" id="PS50929">
    <property type="entry name" value="ABC_TM1F"/>
    <property type="match status" value="1"/>
</dbReference>
<gene>
    <name evidence="10" type="primary">cydC</name>
    <name evidence="10" type="ORF">P6P90_12360</name>
</gene>
<evidence type="ECO:0000256" key="5">
    <source>
        <dbReference type="ARBA" id="ARBA00022989"/>
    </source>
</evidence>
<feature type="transmembrane region" description="Helical" evidence="7">
    <location>
        <begin position="133"/>
        <end position="153"/>
    </location>
</feature>